<dbReference type="PRINTS" id="PR00040">
    <property type="entry name" value="HTHMERR"/>
</dbReference>
<proteinExistence type="predicted"/>
<organism evidence="6 7">
    <name type="scientific">Nocardiopsis composta</name>
    <dbReference type="NCBI Taxonomy" id="157465"/>
    <lineage>
        <taxon>Bacteria</taxon>
        <taxon>Bacillati</taxon>
        <taxon>Actinomycetota</taxon>
        <taxon>Actinomycetes</taxon>
        <taxon>Streptosporangiales</taxon>
        <taxon>Nocardiopsidaceae</taxon>
        <taxon>Nocardiopsis</taxon>
    </lineage>
</organism>
<evidence type="ECO:0000256" key="4">
    <source>
        <dbReference type="SAM" id="MobiDB-lite"/>
    </source>
</evidence>
<name>A0A7W8QMX3_9ACTN</name>
<dbReference type="EMBL" id="JACHDB010000001">
    <property type="protein sequence ID" value="MBB5433412.1"/>
    <property type="molecule type" value="Genomic_DNA"/>
</dbReference>
<comment type="caution">
    <text evidence="6">The sequence shown here is derived from an EMBL/GenBank/DDBJ whole genome shotgun (WGS) entry which is preliminary data.</text>
</comment>
<keyword evidence="1" id="KW-0805">Transcription regulation</keyword>
<gene>
    <name evidence="6" type="ORF">HDA36_003496</name>
</gene>
<dbReference type="GO" id="GO:0003700">
    <property type="term" value="F:DNA-binding transcription factor activity"/>
    <property type="evidence" value="ECO:0007669"/>
    <property type="project" value="InterPro"/>
</dbReference>
<dbReference type="InterPro" id="IPR009061">
    <property type="entry name" value="DNA-bd_dom_put_sf"/>
</dbReference>
<feature type="region of interest" description="Disordered" evidence="4">
    <location>
        <begin position="122"/>
        <end position="157"/>
    </location>
</feature>
<dbReference type="SMART" id="SM00422">
    <property type="entry name" value="HTH_MERR"/>
    <property type="match status" value="1"/>
</dbReference>
<dbReference type="Gene3D" id="1.10.1660.10">
    <property type="match status" value="1"/>
</dbReference>
<dbReference type="Proteomes" id="UP000572635">
    <property type="component" value="Unassembled WGS sequence"/>
</dbReference>
<evidence type="ECO:0000256" key="2">
    <source>
        <dbReference type="ARBA" id="ARBA00023125"/>
    </source>
</evidence>
<keyword evidence="3" id="KW-0804">Transcription</keyword>
<keyword evidence="7" id="KW-1185">Reference proteome</keyword>
<dbReference type="AlphaFoldDB" id="A0A7W8QMX3"/>
<feature type="compositionally biased region" description="Low complexity" evidence="4">
    <location>
        <begin position="122"/>
        <end position="132"/>
    </location>
</feature>
<evidence type="ECO:0000256" key="1">
    <source>
        <dbReference type="ARBA" id="ARBA00023015"/>
    </source>
</evidence>
<dbReference type="InterPro" id="IPR047057">
    <property type="entry name" value="MerR_fam"/>
</dbReference>
<feature type="domain" description="HTH merR-type" evidence="5">
    <location>
        <begin position="1"/>
        <end position="68"/>
    </location>
</feature>
<dbReference type="PANTHER" id="PTHR30204:SF94">
    <property type="entry name" value="HEAVY METAL-DEPENDENT TRANSCRIPTIONAL REGULATOR HI_0293-RELATED"/>
    <property type="match status" value="1"/>
</dbReference>
<keyword evidence="2 6" id="KW-0238">DNA-binding</keyword>
<evidence type="ECO:0000313" key="7">
    <source>
        <dbReference type="Proteomes" id="UP000572635"/>
    </source>
</evidence>
<protein>
    <submittedName>
        <fullName evidence="6">DNA-binding transcriptional MerR regulator</fullName>
    </submittedName>
</protein>
<dbReference type="PANTHER" id="PTHR30204">
    <property type="entry name" value="REDOX-CYCLING DRUG-SENSING TRANSCRIPTIONAL ACTIVATOR SOXR"/>
    <property type="match status" value="1"/>
</dbReference>
<dbReference type="InterPro" id="IPR000551">
    <property type="entry name" value="MerR-type_HTH_dom"/>
</dbReference>
<evidence type="ECO:0000259" key="5">
    <source>
        <dbReference type="PROSITE" id="PS50937"/>
    </source>
</evidence>
<dbReference type="SUPFAM" id="SSF46955">
    <property type="entry name" value="Putative DNA-binding domain"/>
    <property type="match status" value="1"/>
</dbReference>
<sequence length="157" mass="16895">MRIGELAERSGVSTRTLRYYESRGLLPARRAVNGHRVYDDGDLRMVEQIRTLQDVGFSLEQTRPFVECLREGNPAGDSCPTSLRAYRVKLAEIDALMERLGRARDRVSAQLARAEARSPVVGSAAAGTVAGRAPGGGRPGDGSSEVPGPRCQWGGQG</sequence>
<dbReference type="PROSITE" id="PS50937">
    <property type="entry name" value="HTH_MERR_2"/>
    <property type="match status" value="1"/>
</dbReference>
<dbReference type="CDD" id="cd01282">
    <property type="entry name" value="HTH_MerR-like_sg3"/>
    <property type="match status" value="1"/>
</dbReference>
<dbReference type="RefSeq" id="WP_184393134.1">
    <property type="nucleotide sequence ID" value="NZ_BAAAJD010000113.1"/>
</dbReference>
<dbReference type="PROSITE" id="PS00552">
    <property type="entry name" value="HTH_MERR_1"/>
    <property type="match status" value="1"/>
</dbReference>
<accession>A0A7W8QMX3</accession>
<evidence type="ECO:0000313" key="6">
    <source>
        <dbReference type="EMBL" id="MBB5433412.1"/>
    </source>
</evidence>
<dbReference type="GO" id="GO:0003677">
    <property type="term" value="F:DNA binding"/>
    <property type="evidence" value="ECO:0007669"/>
    <property type="project" value="UniProtKB-KW"/>
</dbReference>
<evidence type="ECO:0000256" key="3">
    <source>
        <dbReference type="ARBA" id="ARBA00023163"/>
    </source>
</evidence>
<dbReference type="Pfam" id="PF13411">
    <property type="entry name" value="MerR_1"/>
    <property type="match status" value="1"/>
</dbReference>
<reference evidence="6 7" key="1">
    <citation type="submission" date="2020-08" db="EMBL/GenBank/DDBJ databases">
        <title>Sequencing the genomes of 1000 actinobacteria strains.</title>
        <authorList>
            <person name="Klenk H.-P."/>
        </authorList>
    </citation>
    <scope>NUCLEOTIDE SEQUENCE [LARGE SCALE GENOMIC DNA]</scope>
    <source>
        <strain evidence="6 7">DSM 44551</strain>
    </source>
</reference>